<reference evidence="1 2" key="1">
    <citation type="submission" date="2018-06" db="EMBL/GenBank/DDBJ databases">
        <authorList>
            <consortium name="Pathogen Informatics"/>
            <person name="Doyle S."/>
        </authorList>
    </citation>
    <scope>NUCLEOTIDE SEQUENCE [LARGE SCALE GENOMIC DNA]</scope>
    <source>
        <strain evidence="1 2">NCTC13163</strain>
    </source>
</reference>
<organism evidence="1 2">
    <name type="scientific">Exiguobacterium aurantiacum</name>
    <dbReference type="NCBI Taxonomy" id="33987"/>
    <lineage>
        <taxon>Bacteria</taxon>
        <taxon>Bacillati</taxon>
        <taxon>Bacillota</taxon>
        <taxon>Bacilli</taxon>
        <taxon>Bacillales</taxon>
        <taxon>Bacillales Family XII. Incertae Sedis</taxon>
        <taxon>Exiguobacterium</taxon>
    </lineage>
</organism>
<evidence type="ECO:0008006" key="3">
    <source>
        <dbReference type="Google" id="ProtNLM"/>
    </source>
</evidence>
<evidence type="ECO:0000313" key="2">
    <source>
        <dbReference type="Proteomes" id="UP000254060"/>
    </source>
</evidence>
<sequence>MRKLLAGTLGISLFLLGACSNSNESLVQRDIEHVEKVMTAEEDDYLLIVKEEDGKFEEFVEFVKEVANEESQQVTLYNTFQPDGETLVDRGNFEYTDELKGAVLYSIQDGNVTDEINVGMLTADTYEQQLADFFTRTQ</sequence>
<accession>A0A377HH11</accession>
<dbReference type="PROSITE" id="PS51257">
    <property type="entry name" value="PROKAR_LIPOPROTEIN"/>
    <property type="match status" value="1"/>
</dbReference>
<protein>
    <recommendedName>
        <fullName evidence="3">Lipoprotein</fullName>
    </recommendedName>
</protein>
<dbReference type="RefSeq" id="WP_029336106.1">
    <property type="nucleotide sequence ID" value="NZ_UGGP01000002.1"/>
</dbReference>
<dbReference type="AlphaFoldDB" id="A0A377HH11"/>
<dbReference type="OrthoDB" id="2357069at2"/>
<dbReference type="STRING" id="1397694.GCA_000702585_03069"/>
<dbReference type="EMBL" id="UGGP01000002">
    <property type="protein sequence ID" value="STO53229.1"/>
    <property type="molecule type" value="Genomic_DNA"/>
</dbReference>
<dbReference type="Proteomes" id="UP000254060">
    <property type="component" value="Unassembled WGS sequence"/>
</dbReference>
<gene>
    <name evidence="1" type="ORF">NCTC13163_03210</name>
</gene>
<evidence type="ECO:0000313" key="1">
    <source>
        <dbReference type="EMBL" id="STO53229.1"/>
    </source>
</evidence>
<proteinExistence type="predicted"/>
<name>A0A377HH11_9BACL</name>